<dbReference type="Pfam" id="PF13577">
    <property type="entry name" value="SnoaL_4"/>
    <property type="match status" value="1"/>
</dbReference>
<sequence length="167" mass="18872">MNELQLFKDRFAISDLLARYTLAVDNHDTHGWASLFTPDGRFINGNRMIKGRKKLERYAVVHSKIGSRHITCSPLHYISEDGQSASGKASTVVIIATRSGYRVAMAAEYRNELVKVDGNWLFESRRADEFGLPEDPKFPILNADPDTRDLLNLLLDAWNDLGEPLPK</sequence>
<dbReference type="NCBIfam" id="TIGR02246">
    <property type="entry name" value="SgcJ/EcaC family oxidoreductase"/>
    <property type="match status" value="1"/>
</dbReference>
<name>A0ABV4P1P0_9GAMM</name>
<dbReference type="InterPro" id="IPR037401">
    <property type="entry name" value="SnoaL-like"/>
</dbReference>
<evidence type="ECO:0000259" key="1">
    <source>
        <dbReference type="Pfam" id="PF13577"/>
    </source>
</evidence>
<evidence type="ECO:0000313" key="3">
    <source>
        <dbReference type="Proteomes" id="UP001569428"/>
    </source>
</evidence>
<dbReference type="InterPro" id="IPR011944">
    <property type="entry name" value="Steroid_delta5-4_isomerase"/>
</dbReference>
<keyword evidence="3" id="KW-1185">Reference proteome</keyword>
<dbReference type="EMBL" id="JBGMEK010000036">
    <property type="protein sequence ID" value="MFA0812273.1"/>
    <property type="molecule type" value="Genomic_DNA"/>
</dbReference>
<reference evidence="2 3" key="1">
    <citation type="submission" date="2024-08" db="EMBL/GenBank/DDBJ databases">
        <authorList>
            <person name="Ishaq N."/>
        </authorList>
    </citation>
    <scope>NUCLEOTIDE SEQUENCE [LARGE SCALE GENOMIC DNA]</scope>
    <source>
        <strain evidence="2 3">DSM 18651</strain>
    </source>
</reference>
<dbReference type="InterPro" id="IPR032710">
    <property type="entry name" value="NTF2-like_dom_sf"/>
</dbReference>
<gene>
    <name evidence="2" type="ORF">ACCI49_15265</name>
</gene>
<dbReference type="Proteomes" id="UP001569428">
    <property type="component" value="Unassembled WGS sequence"/>
</dbReference>
<dbReference type="RefSeq" id="WP_371839927.1">
    <property type="nucleotide sequence ID" value="NZ_JBGMEK010000036.1"/>
</dbReference>
<feature type="domain" description="SnoaL-like" evidence="1">
    <location>
        <begin position="8"/>
        <end position="126"/>
    </location>
</feature>
<organism evidence="2 3">
    <name type="scientific">Microbulbifer epialgicus</name>
    <dbReference type="NCBI Taxonomy" id="393907"/>
    <lineage>
        <taxon>Bacteria</taxon>
        <taxon>Pseudomonadati</taxon>
        <taxon>Pseudomonadota</taxon>
        <taxon>Gammaproteobacteria</taxon>
        <taxon>Cellvibrionales</taxon>
        <taxon>Microbulbiferaceae</taxon>
        <taxon>Microbulbifer</taxon>
    </lineage>
</organism>
<evidence type="ECO:0000313" key="2">
    <source>
        <dbReference type="EMBL" id="MFA0812273.1"/>
    </source>
</evidence>
<comment type="caution">
    <text evidence="2">The sequence shown here is derived from an EMBL/GenBank/DDBJ whole genome shotgun (WGS) entry which is preliminary data.</text>
</comment>
<protein>
    <submittedName>
        <fullName evidence="2">Nuclear transport factor 2 family protein</fullName>
    </submittedName>
</protein>
<proteinExistence type="predicted"/>
<dbReference type="CDD" id="cd00531">
    <property type="entry name" value="NTF2_like"/>
    <property type="match status" value="1"/>
</dbReference>
<accession>A0ABV4P1P0</accession>
<dbReference type="Gene3D" id="3.10.450.50">
    <property type="match status" value="1"/>
</dbReference>
<dbReference type="SUPFAM" id="SSF54427">
    <property type="entry name" value="NTF2-like"/>
    <property type="match status" value="1"/>
</dbReference>